<dbReference type="EMBL" id="LS483487">
    <property type="protein sequence ID" value="SQJ15864.1"/>
    <property type="molecule type" value="Genomic_DNA"/>
</dbReference>
<feature type="domain" description="Methyltransferase" evidence="2">
    <location>
        <begin position="71"/>
        <end position="165"/>
    </location>
</feature>
<dbReference type="RefSeq" id="WP_005978598.1">
    <property type="nucleotide sequence ID" value="NZ_CABKNW010000004.1"/>
</dbReference>
<dbReference type="InterPro" id="IPR029063">
    <property type="entry name" value="SAM-dependent_MTases_sf"/>
</dbReference>
<dbReference type="InterPro" id="IPR041698">
    <property type="entry name" value="Methyltransf_25"/>
</dbReference>
<sequence>MNKKIMKYLKGIHVEYTPSSKKFWDDEHISKFMLEAHINPDIENASRNHRFIEKSVEWITSLIPDMKGKKILDLGCGPGIYAEKFYEKGFEVTGIDFSKRSIEYAVNSAAEKNMKIEYKYMNYLEIDYENEFDMAVLIYCDFGVLSPEERKILLDKICKALKFGGILILDVFTEVFFREFEEKVEITYADRGFWSEIPYSCIQRNKIYKDTLTSLEQYIIITENDCECYNIWNHIFDKESVSIELKVGGFSEIRFFNNVAGEKGKEESPEFCIYAKKI</sequence>
<dbReference type="SUPFAM" id="SSF53335">
    <property type="entry name" value="S-adenosyl-L-methionine-dependent methyltransferases"/>
    <property type="match status" value="1"/>
</dbReference>
<dbReference type="Gene3D" id="3.40.50.150">
    <property type="entry name" value="Vaccinia Virus protein VP39"/>
    <property type="match status" value="1"/>
</dbReference>
<dbReference type="GO" id="GO:0008168">
    <property type="term" value="F:methyltransferase activity"/>
    <property type="evidence" value="ECO:0007669"/>
    <property type="project" value="UniProtKB-KW"/>
</dbReference>
<dbReference type="Pfam" id="PF13649">
    <property type="entry name" value="Methyltransf_25"/>
    <property type="match status" value="1"/>
</dbReference>
<evidence type="ECO:0000313" key="3">
    <source>
        <dbReference type="EMBL" id="SQJ15864.1"/>
    </source>
</evidence>
<dbReference type="Proteomes" id="UP000249008">
    <property type="component" value="Chromosome 1"/>
</dbReference>
<name>A0AAX2JEW2_9FUSO</name>
<evidence type="ECO:0000256" key="1">
    <source>
        <dbReference type="ARBA" id="ARBA00022679"/>
    </source>
</evidence>
<accession>A0AAX2JEW2</accession>
<keyword evidence="1 3" id="KW-0808">Transferase</keyword>
<organism evidence="3 4">
    <name type="scientific">Fusobacterium ulcerans</name>
    <dbReference type="NCBI Taxonomy" id="861"/>
    <lineage>
        <taxon>Bacteria</taxon>
        <taxon>Fusobacteriati</taxon>
        <taxon>Fusobacteriota</taxon>
        <taxon>Fusobacteriia</taxon>
        <taxon>Fusobacteriales</taxon>
        <taxon>Fusobacteriaceae</taxon>
        <taxon>Fusobacterium</taxon>
    </lineage>
</organism>
<keyword evidence="3" id="KW-0489">Methyltransferase</keyword>
<dbReference type="PANTHER" id="PTHR43861">
    <property type="entry name" value="TRANS-ACONITATE 2-METHYLTRANSFERASE-RELATED"/>
    <property type="match status" value="1"/>
</dbReference>
<dbReference type="Gene3D" id="2.20.25.110">
    <property type="entry name" value="S-adenosyl-L-methionine-dependent methyltransferases"/>
    <property type="match status" value="1"/>
</dbReference>
<reference evidence="3 4" key="1">
    <citation type="submission" date="2018-06" db="EMBL/GenBank/DDBJ databases">
        <authorList>
            <consortium name="Pathogen Informatics"/>
            <person name="Doyle S."/>
        </authorList>
    </citation>
    <scope>NUCLEOTIDE SEQUENCE [LARGE SCALE GENOMIC DNA]</scope>
    <source>
        <strain evidence="3 4">NCTC12112</strain>
    </source>
</reference>
<protein>
    <submittedName>
        <fullName evidence="3">Cypemycin methyltransferase</fullName>
        <ecNumber evidence="3">2.1.1.-</ecNumber>
    </submittedName>
</protein>
<dbReference type="GeneID" id="78454413"/>
<dbReference type="AlphaFoldDB" id="A0AAX2JEW2"/>
<evidence type="ECO:0000259" key="2">
    <source>
        <dbReference type="Pfam" id="PF13649"/>
    </source>
</evidence>
<dbReference type="GO" id="GO:0032259">
    <property type="term" value="P:methylation"/>
    <property type="evidence" value="ECO:0007669"/>
    <property type="project" value="UniProtKB-KW"/>
</dbReference>
<evidence type="ECO:0000313" key="4">
    <source>
        <dbReference type="Proteomes" id="UP000249008"/>
    </source>
</evidence>
<dbReference type="CDD" id="cd02440">
    <property type="entry name" value="AdoMet_MTases"/>
    <property type="match status" value="1"/>
</dbReference>
<dbReference type="EC" id="2.1.1.-" evidence="3"/>
<proteinExistence type="predicted"/>
<dbReference type="KEGG" id="ful:C4N20_06300"/>
<gene>
    <name evidence="3" type="primary">cypM</name>
    <name evidence="3" type="ORF">NCTC12112_03149</name>
</gene>